<organism evidence="1 2">
    <name type="scientific">Ruminococcus callidus ATCC 27760</name>
    <dbReference type="NCBI Taxonomy" id="411473"/>
    <lineage>
        <taxon>Bacteria</taxon>
        <taxon>Bacillati</taxon>
        <taxon>Bacillota</taxon>
        <taxon>Clostridia</taxon>
        <taxon>Eubacteriales</taxon>
        <taxon>Oscillospiraceae</taxon>
        <taxon>Ruminococcus</taxon>
    </lineage>
</organism>
<dbReference type="PATRIC" id="fig|411473.3.peg.1613"/>
<gene>
    <name evidence="1" type="ORF">RUMCAL_01956</name>
</gene>
<dbReference type="EMBL" id="AWVF01000237">
    <property type="protein sequence ID" value="ERJ94710.1"/>
    <property type="molecule type" value="Genomic_DNA"/>
</dbReference>
<sequence>MRSEANGQMPQYLMPHLLRYREEDISGKYGVSEKRETNAYRF</sequence>
<name>U2KRK4_9FIRM</name>
<accession>U2KRK4</accession>
<reference evidence="1 2" key="1">
    <citation type="submission" date="2013-07" db="EMBL/GenBank/DDBJ databases">
        <authorList>
            <person name="Weinstock G."/>
            <person name="Sodergren E."/>
            <person name="Wylie T."/>
            <person name="Fulton L."/>
            <person name="Fulton R."/>
            <person name="Fronick C."/>
            <person name="O'Laughlin M."/>
            <person name="Godfrey J."/>
            <person name="Miner T."/>
            <person name="Herter B."/>
            <person name="Appelbaum E."/>
            <person name="Cordes M."/>
            <person name="Lek S."/>
            <person name="Wollam A."/>
            <person name="Pepin K.H."/>
            <person name="Palsikar V.B."/>
            <person name="Mitreva M."/>
            <person name="Wilson R.K."/>
        </authorList>
    </citation>
    <scope>NUCLEOTIDE SEQUENCE [LARGE SCALE GENOMIC DNA]</scope>
    <source>
        <strain evidence="1 2">ATCC 27760</strain>
    </source>
</reference>
<dbReference type="AlphaFoldDB" id="U2KRK4"/>
<keyword evidence="2" id="KW-1185">Reference proteome</keyword>
<comment type="caution">
    <text evidence="1">The sequence shown here is derived from an EMBL/GenBank/DDBJ whole genome shotgun (WGS) entry which is preliminary data.</text>
</comment>
<evidence type="ECO:0000313" key="1">
    <source>
        <dbReference type="EMBL" id="ERJ94710.1"/>
    </source>
</evidence>
<dbReference type="STRING" id="411473.RUMCAL_01956"/>
<protein>
    <submittedName>
        <fullName evidence="1">Uncharacterized protein</fullName>
    </submittedName>
</protein>
<evidence type="ECO:0000313" key="2">
    <source>
        <dbReference type="Proteomes" id="UP000016662"/>
    </source>
</evidence>
<dbReference type="HOGENOM" id="CLU_3257389_0_0_9"/>
<dbReference type="Proteomes" id="UP000016662">
    <property type="component" value="Unassembled WGS sequence"/>
</dbReference>
<proteinExistence type="predicted"/>